<reference evidence="2" key="1">
    <citation type="journal article" date="2013" name="Ind. Biotechnol.">
        <title>Comparative genomics analysis of Trichoderma reesei strains.</title>
        <authorList>
            <person name="Koike H."/>
            <person name="Aerts A."/>
            <person name="LaButti K."/>
            <person name="Grigoriev I.V."/>
            <person name="Baker S.E."/>
        </authorList>
    </citation>
    <scope>NUCLEOTIDE SEQUENCE [LARGE SCALE GENOMIC DNA]</scope>
    <source>
        <strain evidence="2">ATCC 56765 / BCRC 32924 / NRRL 11460 / Rut C-30</strain>
    </source>
</reference>
<sequence length="55" mass="6259">KKQETYNSRCSLVVTHPTTNLPVSGLSMGEQTGPRVFHYLWSYVIVIAPRCTYQT</sequence>
<dbReference type="AlphaFoldDB" id="A0A024SIQ5"/>
<gene>
    <name evidence="1" type="ORF">M419DRAFT_42618</name>
</gene>
<feature type="non-terminal residue" evidence="1">
    <location>
        <position position="1"/>
    </location>
</feature>
<name>A0A024SIQ5_HYPJR</name>
<dbReference type="KEGG" id="trr:M419DRAFT_42618"/>
<evidence type="ECO:0000313" key="1">
    <source>
        <dbReference type="EMBL" id="ETS04287.1"/>
    </source>
</evidence>
<feature type="non-terminal residue" evidence="1">
    <location>
        <position position="55"/>
    </location>
</feature>
<dbReference type="Proteomes" id="UP000024376">
    <property type="component" value="Unassembled WGS sequence"/>
</dbReference>
<accession>A0A024SIQ5</accession>
<dbReference type="HOGENOM" id="CLU_188785_1_1_1"/>
<protein>
    <submittedName>
        <fullName evidence="1">Uncharacterized protein</fullName>
    </submittedName>
</protein>
<proteinExistence type="predicted"/>
<dbReference type="EMBL" id="KI911141">
    <property type="protein sequence ID" value="ETS04287.1"/>
    <property type="molecule type" value="Genomic_DNA"/>
</dbReference>
<organism evidence="1 2">
    <name type="scientific">Hypocrea jecorina (strain ATCC 56765 / BCRC 32924 / NRRL 11460 / Rut C-30)</name>
    <name type="common">Trichoderma reesei</name>
    <dbReference type="NCBI Taxonomy" id="1344414"/>
    <lineage>
        <taxon>Eukaryota</taxon>
        <taxon>Fungi</taxon>
        <taxon>Dikarya</taxon>
        <taxon>Ascomycota</taxon>
        <taxon>Pezizomycotina</taxon>
        <taxon>Sordariomycetes</taxon>
        <taxon>Hypocreomycetidae</taxon>
        <taxon>Hypocreales</taxon>
        <taxon>Hypocreaceae</taxon>
        <taxon>Trichoderma</taxon>
    </lineage>
</organism>
<evidence type="ECO:0000313" key="2">
    <source>
        <dbReference type="Proteomes" id="UP000024376"/>
    </source>
</evidence>